<dbReference type="KEGG" id="lez:GLE_3650"/>
<feature type="region of interest" description="Disordered" evidence="1">
    <location>
        <begin position="36"/>
        <end position="55"/>
    </location>
</feature>
<accession>A0A0S2DKG2</accession>
<evidence type="ECO:0000256" key="1">
    <source>
        <dbReference type="SAM" id="MobiDB-lite"/>
    </source>
</evidence>
<proteinExistence type="predicted"/>
<reference evidence="2 3" key="1">
    <citation type="submission" date="2015-11" db="EMBL/GenBank/DDBJ databases">
        <title>Genome sequences of Lysobacter enzymogenes strain C3 and Lysobacter antibioticus ATCC 29479.</title>
        <authorList>
            <person name="Kobayashi D.Y."/>
        </authorList>
    </citation>
    <scope>NUCLEOTIDE SEQUENCE [LARGE SCALE GENOMIC DNA]</scope>
    <source>
        <strain evidence="2 3">C3</strain>
    </source>
</reference>
<gene>
    <name evidence="2" type="ORF">GLE_3650</name>
</gene>
<dbReference type="EMBL" id="CP013140">
    <property type="protein sequence ID" value="ALN58994.1"/>
    <property type="molecule type" value="Genomic_DNA"/>
</dbReference>
<protein>
    <submittedName>
        <fullName evidence="2">Uncharacterized protein</fullName>
    </submittedName>
</protein>
<dbReference type="STRING" id="69.GLE_3650"/>
<evidence type="ECO:0000313" key="3">
    <source>
        <dbReference type="Proteomes" id="UP000061569"/>
    </source>
</evidence>
<name>A0A0S2DKG2_LYSEN</name>
<dbReference type="Proteomes" id="UP000061569">
    <property type="component" value="Chromosome"/>
</dbReference>
<organism evidence="2 3">
    <name type="scientific">Lysobacter enzymogenes</name>
    <dbReference type="NCBI Taxonomy" id="69"/>
    <lineage>
        <taxon>Bacteria</taxon>
        <taxon>Pseudomonadati</taxon>
        <taxon>Pseudomonadota</taxon>
        <taxon>Gammaproteobacteria</taxon>
        <taxon>Lysobacterales</taxon>
        <taxon>Lysobacteraceae</taxon>
        <taxon>Lysobacter</taxon>
    </lineage>
</organism>
<sequence>MRVVIGGCRRRSARSFDLPHAAFFVQPVAPTPRIAAPAQGERCDLRSRKRGARMR</sequence>
<dbReference type="AlphaFoldDB" id="A0A0S2DKG2"/>
<dbReference type="PATRIC" id="fig|69.6.peg.3594"/>
<evidence type="ECO:0000313" key="2">
    <source>
        <dbReference type="EMBL" id="ALN58994.1"/>
    </source>
</evidence>